<evidence type="ECO:0000256" key="1">
    <source>
        <dbReference type="ARBA" id="ARBA00022801"/>
    </source>
</evidence>
<protein>
    <recommendedName>
        <fullName evidence="3">Nudix hydrolase domain-containing protein</fullName>
    </recommendedName>
</protein>
<dbReference type="Proteomes" id="UP001364617">
    <property type="component" value="Unassembled WGS sequence"/>
</dbReference>
<dbReference type="PRINTS" id="PR00502">
    <property type="entry name" value="NUDIXFAMILY"/>
</dbReference>
<dbReference type="GO" id="GO:0044715">
    <property type="term" value="F:8-oxo-dGDP phosphatase activity"/>
    <property type="evidence" value="ECO:0007669"/>
    <property type="project" value="TreeGrafter"/>
</dbReference>
<organism evidence="4 5">
    <name type="scientific">Phoxinus phoxinus</name>
    <name type="common">Eurasian minnow</name>
    <dbReference type="NCBI Taxonomy" id="58324"/>
    <lineage>
        <taxon>Eukaryota</taxon>
        <taxon>Metazoa</taxon>
        <taxon>Chordata</taxon>
        <taxon>Craniata</taxon>
        <taxon>Vertebrata</taxon>
        <taxon>Euteleostomi</taxon>
        <taxon>Actinopterygii</taxon>
        <taxon>Neopterygii</taxon>
        <taxon>Teleostei</taxon>
        <taxon>Ostariophysi</taxon>
        <taxon>Cypriniformes</taxon>
        <taxon>Leuciscidae</taxon>
        <taxon>Phoxininae</taxon>
        <taxon>Phoxinus</taxon>
    </lineage>
</organism>
<dbReference type="InterPro" id="IPR015797">
    <property type="entry name" value="NUDIX_hydrolase-like_dom_sf"/>
</dbReference>
<dbReference type="AlphaFoldDB" id="A0AAN9CTC2"/>
<name>A0AAN9CTC2_9TELE</name>
<comment type="caution">
    <text evidence="4">The sequence shown here is derived from an EMBL/GenBank/DDBJ whole genome shotgun (WGS) entry which is preliminary data.</text>
</comment>
<accession>A0AAN9CTC2</accession>
<dbReference type="InterPro" id="IPR000086">
    <property type="entry name" value="NUDIX_hydrolase_dom"/>
</dbReference>
<dbReference type="InterPro" id="IPR020084">
    <property type="entry name" value="NUDIX_hydrolase_CS"/>
</dbReference>
<dbReference type="PANTHER" id="PTHR22769:SF56">
    <property type="entry name" value="8-OXO-DGDP PHOSPHATASE NUDT18"/>
    <property type="match status" value="1"/>
</dbReference>
<dbReference type="PROSITE" id="PS00893">
    <property type="entry name" value="NUDIX_BOX"/>
    <property type="match status" value="1"/>
</dbReference>
<evidence type="ECO:0000313" key="4">
    <source>
        <dbReference type="EMBL" id="KAK7146415.1"/>
    </source>
</evidence>
<keyword evidence="1 2" id="KW-0378">Hydrolase</keyword>
<dbReference type="Pfam" id="PF00293">
    <property type="entry name" value="NUDIX"/>
    <property type="match status" value="1"/>
</dbReference>
<sequence>MSPDSEQMVERVLRGEGLEVTELHSVPEQKKPVTRTNTCFPVCAVIFNSKNEVLMIQETKAVCRGSWYLPAGRMEDGETIVEALKREVKEEAGIDCQPITLLQIQEKGPNWVRFTFLAEKTGGSLKTLEQENAESMQAQWYDRDCLPPDIRKHDILTLIDAGVKYRQSPWFTVLQPVDLPCDVVCQRFLLAFTSSKGNSDEDRLWLLLSKNFQLPVAVSFEAQILAFTPKKLVEKCMPSIYEQLSVNTCGILGVQHNGRVPGQTDGVCLNTLVVLEYKEEEEESDLSSPPKLENDCFRWHEVTNQKLRTETLRRIQEGSVLPVQSL</sequence>
<evidence type="ECO:0000259" key="3">
    <source>
        <dbReference type="PROSITE" id="PS51462"/>
    </source>
</evidence>
<proteinExistence type="inferred from homology"/>
<dbReference type="PANTHER" id="PTHR22769">
    <property type="entry name" value="MUTT/NUDIX HYDROLASE"/>
    <property type="match status" value="1"/>
</dbReference>
<dbReference type="SUPFAM" id="SSF55811">
    <property type="entry name" value="Nudix"/>
    <property type="match status" value="1"/>
</dbReference>
<gene>
    <name evidence="4" type="ORF">R3I93_013994</name>
</gene>
<feature type="domain" description="Nudix hydrolase" evidence="3">
    <location>
        <begin position="37"/>
        <end position="163"/>
    </location>
</feature>
<evidence type="ECO:0000256" key="2">
    <source>
        <dbReference type="RuleBase" id="RU003476"/>
    </source>
</evidence>
<keyword evidence="5" id="KW-1185">Reference proteome</keyword>
<comment type="similarity">
    <text evidence="2">Belongs to the Nudix hydrolase family.</text>
</comment>
<dbReference type="PROSITE" id="PS51462">
    <property type="entry name" value="NUDIX"/>
    <property type="match status" value="1"/>
</dbReference>
<dbReference type="InterPro" id="IPR020476">
    <property type="entry name" value="Nudix_hydrolase"/>
</dbReference>
<evidence type="ECO:0000313" key="5">
    <source>
        <dbReference type="Proteomes" id="UP001364617"/>
    </source>
</evidence>
<dbReference type="EMBL" id="JAYKXH010000014">
    <property type="protein sequence ID" value="KAK7146415.1"/>
    <property type="molecule type" value="Genomic_DNA"/>
</dbReference>
<reference evidence="4 5" key="1">
    <citation type="submission" date="2024-02" db="EMBL/GenBank/DDBJ databases">
        <title>Chromosome-level genome assembly of the Eurasian Minnow (Phoxinus phoxinus).</title>
        <authorList>
            <person name="Oriowo T.O."/>
            <person name="Martin S."/>
            <person name="Stange M."/>
            <person name="Chrysostomakis Y."/>
            <person name="Brown T."/>
            <person name="Winkler S."/>
            <person name="Kukowka S."/>
            <person name="Myers E.W."/>
            <person name="Bohne A."/>
        </authorList>
    </citation>
    <scope>NUCLEOTIDE SEQUENCE [LARGE SCALE GENOMIC DNA]</scope>
    <source>
        <strain evidence="4">ZFMK-TIS-60720</strain>
        <tissue evidence="4">Whole Organism</tissue>
    </source>
</reference>
<dbReference type="GO" id="GO:0044716">
    <property type="term" value="F:8-oxo-GDP phosphatase activity"/>
    <property type="evidence" value="ECO:0007669"/>
    <property type="project" value="TreeGrafter"/>
</dbReference>
<dbReference type="Gene3D" id="3.90.79.10">
    <property type="entry name" value="Nucleoside Triphosphate Pyrophosphohydrolase"/>
    <property type="match status" value="1"/>
</dbReference>